<evidence type="ECO:0000259" key="8">
    <source>
        <dbReference type="Pfam" id="PF12704"/>
    </source>
</evidence>
<keyword evidence="2" id="KW-1003">Cell membrane</keyword>
<feature type="transmembrane region" description="Helical" evidence="6">
    <location>
        <begin position="21"/>
        <end position="41"/>
    </location>
</feature>
<feature type="domain" description="ABC3 transporter permease C-terminal" evidence="7">
    <location>
        <begin position="290"/>
        <end position="407"/>
    </location>
</feature>
<evidence type="ECO:0000256" key="2">
    <source>
        <dbReference type="ARBA" id="ARBA00022475"/>
    </source>
</evidence>
<accession>A0ABW9RUI7</accession>
<dbReference type="PROSITE" id="PS51257">
    <property type="entry name" value="PROKAR_LIPOPROTEIN"/>
    <property type="match status" value="1"/>
</dbReference>
<dbReference type="Pfam" id="PF12704">
    <property type="entry name" value="MacB_PCD"/>
    <property type="match status" value="2"/>
</dbReference>
<sequence length="802" mass="89223">MLKNYFKIAVRNLIRKSGYSLINISGLAVGLSCCLLLALYITDERSYDRFHQQAKDIYRVNTTYEYGGSSAKMYNTPTALLPGILREFSEVKTGVRLFDVSIFSPVVVQYGHEKYQEKKFLYADSSFFDVFSFKLIKGNPSTALAQPNALVVTESAAKKYFGDADPMGKILKINSTQDFQVTGVVEDQPHNSHFHFDFLASFSSLSAAGSETWYSANYATYIVFENAANRQKLEEEISAFVAGQLGEEFASSGYSFSYDLMPITDIHLYSDVQAEMEPQGSIKNIYIFTVIGILILLIACINYMNLATARSADRAREVGMRKVMGAFKKQLFYQFMGESVIITLLATAISIALVGAVLGPFNTFTGKALTVGHLLSYPILPGLLLIIIVVSLLAGAYPALSLASFQPGDVLKGSFKRSSKGNFLRKILVVVQFSISIFLIIGTLVIYKQLNFMRDKKLGYDKENMLVISTDKEVNKNFDRIKQQLELRPDVVGVSIASENPANINGGYSIHVEGMEGEKTLSVNAVTVDKDFVSNLGMELLEGKAFTEADVERSTREDFNTREYSFLVNEELVKQILLTPGDIVGRRAMLNGRQGVVAGVLKDFHFSSLKNKINPLVLFIEPAQYNEILVKVMPADMEQTLAGVAAVWAEQVPHRPFDYRFLDQEYQKLYDNELRLGDIFTMFASLAIIIACLGLFGLVAFTVEQRTKEIGIRKVLGATIASLFLLVSRDFTKLVIIAFLITAPLAYYGMSQWLADFEYKVTIGIFPILLAIAVALLLSLITISYQSVKAAMMNPVDTLRNE</sequence>
<evidence type="ECO:0000256" key="5">
    <source>
        <dbReference type="ARBA" id="ARBA00023136"/>
    </source>
</evidence>
<evidence type="ECO:0000259" key="7">
    <source>
        <dbReference type="Pfam" id="PF02687"/>
    </source>
</evidence>
<dbReference type="EMBL" id="SMLW01000640">
    <property type="protein sequence ID" value="MTI27721.1"/>
    <property type="molecule type" value="Genomic_DNA"/>
</dbReference>
<keyword evidence="4 6" id="KW-1133">Transmembrane helix</keyword>
<dbReference type="InterPro" id="IPR003838">
    <property type="entry name" value="ABC3_permease_C"/>
</dbReference>
<comment type="caution">
    <text evidence="9">The sequence shown here is derived from an EMBL/GenBank/DDBJ whole genome shotgun (WGS) entry which is preliminary data.</text>
</comment>
<dbReference type="Proteomes" id="UP000798808">
    <property type="component" value="Unassembled WGS sequence"/>
</dbReference>
<feature type="transmembrane region" description="Helical" evidence="6">
    <location>
        <begin position="679"/>
        <end position="703"/>
    </location>
</feature>
<reference evidence="9 10" key="1">
    <citation type="submission" date="2019-02" db="EMBL/GenBank/DDBJ databases">
        <authorList>
            <person name="Goldberg S.R."/>
            <person name="Haltli B.A."/>
            <person name="Correa H."/>
            <person name="Russell K.G."/>
        </authorList>
    </citation>
    <scope>NUCLEOTIDE SEQUENCE [LARGE SCALE GENOMIC DNA]</scope>
    <source>
        <strain evidence="9 10">JCM 16186</strain>
    </source>
</reference>
<dbReference type="InterPro" id="IPR025857">
    <property type="entry name" value="MacB_PCD"/>
</dbReference>
<proteinExistence type="predicted"/>
<evidence type="ECO:0000256" key="6">
    <source>
        <dbReference type="SAM" id="Phobius"/>
    </source>
</evidence>
<gene>
    <name evidence="9" type="ORF">E1163_22375</name>
</gene>
<keyword evidence="5 6" id="KW-0472">Membrane</keyword>
<name>A0ABW9RUI7_9BACT</name>
<evidence type="ECO:0000256" key="1">
    <source>
        <dbReference type="ARBA" id="ARBA00004651"/>
    </source>
</evidence>
<organism evidence="9 10">
    <name type="scientific">Fulvivirga kasyanovii</name>
    <dbReference type="NCBI Taxonomy" id="396812"/>
    <lineage>
        <taxon>Bacteria</taxon>
        <taxon>Pseudomonadati</taxon>
        <taxon>Bacteroidota</taxon>
        <taxon>Cytophagia</taxon>
        <taxon>Cytophagales</taxon>
        <taxon>Fulvivirgaceae</taxon>
        <taxon>Fulvivirga</taxon>
    </lineage>
</organism>
<dbReference type="InterPro" id="IPR050250">
    <property type="entry name" value="Macrolide_Exporter_MacB"/>
</dbReference>
<feature type="transmembrane region" description="Helical" evidence="6">
    <location>
        <begin position="331"/>
        <end position="359"/>
    </location>
</feature>
<evidence type="ECO:0000313" key="10">
    <source>
        <dbReference type="Proteomes" id="UP000798808"/>
    </source>
</evidence>
<feature type="transmembrane region" description="Helical" evidence="6">
    <location>
        <begin position="379"/>
        <end position="402"/>
    </location>
</feature>
<evidence type="ECO:0000313" key="9">
    <source>
        <dbReference type="EMBL" id="MTI27721.1"/>
    </source>
</evidence>
<dbReference type="PANTHER" id="PTHR30572">
    <property type="entry name" value="MEMBRANE COMPONENT OF TRANSPORTER-RELATED"/>
    <property type="match status" value="1"/>
</dbReference>
<feature type="transmembrane region" description="Helical" evidence="6">
    <location>
        <begin position="761"/>
        <end position="783"/>
    </location>
</feature>
<keyword evidence="10" id="KW-1185">Reference proteome</keyword>
<feature type="domain" description="MacB-like periplasmic core" evidence="8">
    <location>
        <begin position="434"/>
        <end position="644"/>
    </location>
</feature>
<protein>
    <submittedName>
        <fullName evidence="9">ABC transporter permease</fullName>
    </submittedName>
</protein>
<dbReference type="RefSeq" id="WP_155174719.1">
    <property type="nucleotide sequence ID" value="NZ_BAAAFL010000005.1"/>
</dbReference>
<dbReference type="PANTHER" id="PTHR30572:SF18">
    <property type="entry name" value="ABC-TYPE MACROLIDE FAMILY EXPORT SYSTEM PERMEASE COMPONENT 2"/>
    <property type="match status" value="1"/>
</dbReference>
<feature type="transmembrane region" description="Helical" evidence="6">
    <location>
        <begin position="423"/>
        <end position="447"/>
    </location>
</feature>
<comment type="subcellular location">
    <subcellularLocation>
        <location evidence="1">Cell membrane</location>
        <topology evidence="1">Multi-pass membrane protein</topology>
    </subcellularLocation>
</comment>
<feature type="domain" description="MacB-like periplasmic core" evidence="8">
    <location>
        <begin position="20"/>
        <end position="239"/>
    </location>
</feature>
<feature type="transmembrane region" description="Helical" evidence="6">
    <location>
        <begin position="285"/>
        <end position="306"/>
    </location>
</feature>
<evidence type="ECO:0000256" key="4">
    <source>
        <dbReference type="ARBA" id="ARBA00022989"/>
    </source>
</evidence>
<evidence type="ECO:0000256" key="3">
    <source>
        <dbReference type="ARBA" id="ARBA00022692"/>
    </source>
</evidence>
<feature type="domain" description="ABC3 transporter permease C-terminal" evidence="7">
    <location>
        <begin position="682"/>
        <end position="795"/>
    </location>
</feature>
<keyword evidence="3 6" id="KW-0812">Transmembrane</keyword>
<dbReference type="Pfam" id="PF02687">
    <property type="entry name" value="FtsX"/>
    <property type="match status" value="2"/>
</dbReference>